<sequence>MTSPTPPLAAPDAAAPIGTDQRHSPTLPDRGPELRSPSPKKPDASSTNLLGLGSPPPNQQPVVVQYPHLAHYIFNLLSSSLTSPPRAAPAHPLSVSSSGESDGSDEDQDATPREESEQAGLEQKTPKKSSTSQGPPTAADREGLVRKIVQLLDNEEEEQVKDILKPYMGELAKDGILMDQVCLDCMHRRKDDVEQVPYTPHYTPSRARASPSLNAPNRPFTPTRLPSFRARTPVARPQSPSVAGTQTPTAPHPTSGLARSESGLSPSVQSTGLPSSSGYSSSGSPAASPRMLNAKAATFNPTAASRVVSAPQSATPPSFSPSDPWKDVQADPPRSASPFGAVAPPVMARTSSNLAIAQPLFSDQSSPFHSPMGTPNRGTIKMPDAFASPSFSRTNSRGVVPDDDDDDDFNPFGSALPKPLRADDKSLHPNAKSFEPFEQGWSASSSFPQSESGQSYESYGSAGADNEGFNDDAGSGMTPLDVLASVFNTVPRSDLEDALHRSGYDFESAMANLVANHAHPRSGSTTPSRVASPRPLLNVAGPRAMGLGHAGPKEGYFQQGGRAFSGGLHSPGMNGTRSPGSGLRMCRYFLAGECRRSDCRFSHDLDRALCRFWLRGHCAKGPNCEFLHQLPSGFDPTALSHAMSRVELGNDGSAPRSPGGHYGGDEFPDLGGGRFGRPGGRFDPSRNRFANAVKRIAPVPTMPSVQITGSRQTPLSQGQYPSSIPEVNRTTPLAVPRPSARLKLRPPTLLPTVKTGTAANDQYMEARAVAIRLGHARNACLARAADAFRRGDGAAAKRFSREGKTLNEKMLQEGAEAASQLVKARKQEVQQAIRERDTTWSDDPADRSERGKDCGGQYGVIMGVASKRNVVGGEHLSSAERTECLVDLHTLHGTEGSDILGTFLAELEREHFRGLAYVLVGEEKHVGTQDPNRGASKVRLAASIRQSLAEWGYPWNETAGVFCVDACRI</sequence>
<keyword evidence="8" id="KW-1185">Reference proteome</keyword>
<dbReference type="InterPro" id="IPR053242">
    <property type="entry name" value="PAM2-like_domain"/>
</dbReference>
<feature type="zinc finger region" description="C3H1-type" evidence="4">
    <location>
        <begin position="580"/>
        <end position="603"/>
    </location>
</feature>
<evidence type="ECO:0000256" key="4">
    <source>
        <dbReference type="PROSITE-ProRule" id="PRU00723"/>
    </source>
</evidence>
<proteinExistence type="predicted"/>
<dbReference type="Proteomes" id="UP001182556">
    <property type="component" value="Unassembled WGS sequence"/>
</dbReference>
<dbReference type="InterPro" id="IPR000571">
    <property type="entry name" value="Znf_CCCH"/>
</dbReference>
<feature type="domain" description="C3H1-type" evidence="6">
    <location>
        <begin position="580"/>
        <end position="603"/>
    </location>
</feature>
<dbReference type="PROSITE" id="PS50103">
    <property type="entry name" value="ZF_C3H1"/>
    <property type="match status" value="2"/>
</dbReference>
<feature type="domain" description="C3H1-type" evidence="6">
    <location>
        <begin position="604"/>
        <end position="631"/>
    </location>
</feature>
<feature type="region of interest" description="Disordered" evidence="5">
    <location>
        <begin position="832"/>
        <end position="852"/>
    </location>
</feature>
<evidence type="ECO:0000256" key="2">
    <source>
        <dbReference type="ARBA" id="ARBA00022771"/>
    </source>
</evidence>
<evidence type="ECO:0000313" key="8">
    <source>
        <dbReference type="Proteomes" id="UP001182556"/>
    </source>
</evidence>
<feature type="zinc finger region" description="C3H1-type" evidence="4">
    <location>
        <begin position="604"/>
        <end position="631"/>
    </location>
</feature>
<keyword evidence="1 4" id="KW-0479">Metal-binding</keyword>
<dbReference type="Pfam" id="PF14608">
    <property type="entry name" value="zf-CCCH_2"/>
    <property type="match status" value="1"/>
</dbReference>
<feature type="compositionally biased region" description="Polar residues" evidence="5">
    <location>
        <begin position="310"/>
        <end position="321"/>
    </location>
</feature>
<evidence type="ECO:0000259" key="6">
    <source>
        <dbReference type="PROSITE" id="PS50103"/>
    </source>
</evidence>
<dbReference type="Gene3D" id="3.30.1370.110">
    <property type="match status" value="1"/>
</dbReference>
<dbReference type="SUPFAM" id="SSF90229">
    <property type="entry name" value="CCCH zinc finger"/>
    <property type="match status" value="1"/>
</dbReference>
<keyword evidence="3 4" id="KW-0862">Zinc</keyword>
<dbReference type="AlphaFoldDB" id="A0AAD9FN19"/>
<feature type="compositionally biased region" description="Polar residues" evidence="5">
    <location>
        <begin position="704"/>
        <end position="722"/>
    </location>
</feature>
<dbReference type="SMART" id="SM00356">
    <property type="entry name" value="ZnF_C3H1"/>
    <property type="match status" value="2"/>
</dbReference>
<dbReference type="PANTHER" id="PTHR46651">
    <property type="entry name" value="POLYADENYLATE-BINDING PROTEIN-INTERACTING PROTEIN 7"/>
    <property type="match status" value="1"/>
</dbReference>
<evidence type="ECO:0000256" key="1">
    <source>
        <dbReference type="ARBA" id="ARBA00022723"/>
    </source>
</evidence>
<evidence type="ECO:0000313" key="7">
    <source>
        <dbReference type="EMBL" id="KAK1922724.1"/>
    </source>
</evidence>
<comment type="caution">
    <text evidence="7">The sequence shown here is derived from an EMBL/GenBank/DDBJ whole genome shotgun (WGS) entry which is preliminary data.</text>
</comment>
<dbReference type="PANTHER" id="PTHR46651:SF1">
    <property type="entry name" value="SMALL MUTS RELATED FAMILY PROTEIN"/>
    <property type="match status" value="1"/>
</dbReference>
<feature type="region of interest" description="Disordered" evidence="5">
    <location>
        <begin position="704"/>
        <end position="731"/>
    </location>
</feature>
<feature type="region of interest" description="Disordered" evidence="5">
    <location>
        <begin position="1"/>
        <end position="63"/>
    </location>
</feature>
<protein>
    <recommendedName>
        <fullName evidence="6">C3H1-type domain-containing protein</fullName>
    </recommendedName>
</protein>
<feature type="region of interest" description="Disordered" evidence="5">
    <location>
        <begin position="194"/>
        <end position="344"/>
    </location>
</feature>
<dbReference type="GO" id="GO:0008270">
    <property type="term" value="F:zinc ion binding"/>
    <property type="evidence" value="ECO:0007669"/>
    <property type="project" value="UniProtKB-KW"/>
</dbReference>
<feature type="compositionally biased region" description="Low complexity" evidence="5">
    <location>
        <begin position="442"/>
        <end position="461"/>
    </location>
</feature>
<dbReference type="InterPro" id="IPR036063">
    <property type="entry name" value="Smr_dom_sf"/>
</dbReference>
<dbReference type="Pfam" id="PF00642">
    <property type="entry name" value="zf-CCCH"/>
    <property type="match status" value="1"/>
</dbReference>
<dbReference type="EMBL" id="JAODAN010000008">
    <property type="protein sequence ID" value="KAK1922724.1"/>
    <property type="molecule type" value="Genomic_DNA"/>
</dbReference>
<dbReference type="InterPro" id="IPR013899">
    <property type="entry name" value="DUF1771"/>
</dbReference>
<feature type="region of interest" description="Disordered" evidence="5">
    <location>
        <begin position="83"/>
        <end position="145"/>
    </location>
</feature>
<dbReference type="Pfam" id="PF08590">
    <property type="entry name" value="DUF1771"/>
    <property type="match status" value="1"/>
</dbReference>
<dbReference type="CDD" id="cd14279">
    <property type="entry name" value="CUE"/>
    <property type="match status" value="1"/>
</dbReference>
<gene>
    <name evidence="7" type="ORF">DB88DRAFT_466843</name>
</gene>
<evidence type="ECO:0000256" key="3">
    <source>
        <dbReference type="ARBA" id="ARBA00022833"/>
    </source>
</evidence>
<accession>A0AAD9FN19</accession>
<keyword evidence="2 4" id="KW-0863">Zinc-finger</keyword>
<feature type="compositionally biased region" description="Polar residues" evidence="5">
    <location>
        <begin position="238"/>
        <end position="249"/>
    </location>
</feature>
<organism evidence="7 8">
    <name type="scientific">Papiliotrema laurentii</name>
    <name type="common">Cryptococcus laurentii</name>
    <dbReference type="NCBI Taxonomy" id="5418"/>
    <lineage>
        <taxon>Eukaryota</taxon>
        <taxon>Fungi</taxon>
        <taxon>Dikarya</taxon>
        <taxon>Basidiomycota</taxon>
        <taxon>Agaricomycotina</taxon>
        <taxon>Tremellomycetes</taxon>
        <taxon>Tremellales</taxon>
        <taxon>Rhynchogastremaceae</taxon>
        <taxon>Papiliotrema</taxon>
    </lineage>
</organism>
<reference evidence="7" key="1">
    <citation type="submission" date="2023-02" db="EMBL/GenBank/DDBJ databases">
        <title>Identification and recombinant expression of a fungal hydrolase from Papiliotrema laurentii that hydrolyzes apple cutin and clears colloidal polyester polyurethane.</title>
        <authorList>
            <consortium name="DOE Joint Genome Institute"/>
            <person name="Roman V.A."/>
            <person name="Bojanowski C."/>
            <person name="Crable B.R."/>
            <person name="Wagner D.N."/>
            <person name="Hung C.S."/>
            <person name="Nadeau L.J."/>
            <person name="Schratz L."/>
            <person name="Haridas S."/>
            <person name="Pangilinan J."/>
            <person name="Lipzen A."/>
            <person name="Na H."/>
            <person name="Yan M."/>
            <person name="Ng V."/>
            <person name="Grigoriev I.V."/>
            <person name="Spatafora J.W."/>
            <person name="Barlow D."/>
            <person name="Biffinger J."/>
            <person name="Kelley-Loughnane N."/>
            <person name="Varaljay V.A."/>
            <person name="Crookes-Goodson W.J."/>
        </authorList>
    </citation>
    <scope>NUCLEOTIDE SEQUENCE</scope>
    <source>
        <strain evidence="7">5307AH</strain>
    </source>
</reference>
<dbReference type="Gene3D" id="4.10.1000.10">
    <property type="entry name" value="Zinc finger, CCCH-type"/>
    <property type="match status" value="1"/>
</dbReference>
<dbReference type="SMART" id="SM01162">
    <property type="entry name" value="DUF1771"/>
    <property type="match status" value="1"/>
</dbReference>
<evidence type="ECO:0000256" key="5">
    <source>
        <dbReference type="SAM" id="MobiDB-lite"/>
    </source>
</evidence>
<name>A0AAD9FN19_PAPLA</name>
<dbReference type="InterPro" id="IPR036855">
    <property type="entry name" value="Znf_CCCH_sf"/>
</dbReference>
<feature type="compositionally biased region" description="Low complexity" evidence="5">
    <location>
        <begin position="270"/>
        <end position="289"/>
    </location>
</feature>
<feature type="region of interest" description="Disordered" evidence="5">
    <location>
        <begin position="362"/>
        <end position="476"/>
    </location>
</feature>